<feature type="region of interest" description="Disordered" evidence="1">
    <location>
        <begin position="74"/>
        <end position="94"/>
    </location>
</feature>
<organism evidence="2 3">
    <name type="scientific">Streptomyces griseomycini</name>
    <dbReference type="NCBI Taxonomy" id="66895"/>
    <lineage>
        <taxon>Bacteria</taxon>
        <taxon>Bacillati</taxon>
        <taxon>Actinomycetota</taxon>
        <taxon>Actinomycetes</taxon>
        <taxon>Kitasatosporales</taxon>
        <taxon>Streptomycetaceae</taxon>
        <taxon>Streptomyces</taxon>
    </lineage>
</organism>
<reference evidence="2 3" key="1">
    <citation type="submission" date="2020-08" db="EMBL/GenBank/DDBJ databases">
        <title>Genomic Encyclopedia of Type Strains, Phase III (KMG-III): the genomes of soil and plant-associated and newly described type strains.</title>
        <authorList>
            <person name="Whitman W."/>
        </authorList>
    </citation>
    <scope>NUCLEOTIDE SEQUENCE [LARGE SCALE GENOMIC DNA]</scope>
    <source>
        <strain evidence="2 3">CECT 3273</strain>
    </source>
</reference>
<sequence length="94" mass="9426">MSCTTCVDAPIARAADAQDAAALHEGADAAHRGPSVTAPRCRTARLPREFVNAATTALETGDDYDAVTNRAVRPAVAAPGGSAADPRPGEPAGS</sequence>
<name>A0A7W7M203_9ACTN</name>
<protein>
    <submittedName>
        <fullName evidence="2">Uncharacterized protein (DUF983 family)</fullName>
    </submittedName>
</protein>
<keyword evidence="3" id="KW-1185">Reference proteome</keyword>
<dbReference type="EMBL" id="JACHJI010000007">
    <property type="protein sequence ID" value="MBB4900202.1"/>
    <property type="molecule type" value="Genomic_DNA"/>
</dbReference>
<evidence type="ECO:0000256" key="1">
    <source>
        <dbReference type="SAM" id="MobiDB-lite"/>
    </source>
</evidence>
<proteinExistence type="predicted"/>
<dbReference type="RefSeq" id="WP_184823575.1">
    <property type="nucleotide sequence ID" value="NZ_BMTK01000009.1"/>
</dbReference>
<gene>
    <name evidence="2" type="ORF">FHS37_004264</name>
</gene>
<comment type="caution">
    <text evidence="2">The sequence shown here is derived from an EMBL/GenBank/DDBJ whole genome shotgun (WGS) entry which is preliminary data.</text>
</comment>
<evidence type="ECO:0000313" key="2">
    <source>
        <dbReference type="EMBL" id="MBB4900202.1"/>
    </source>
</evidence>
<dbReference type="Proteomes" id="UP000579523">
    <property type="component" value="Unassembled WGS sequence"/>
</dbReference>
<evidence type="ECO:0000313" key="3">
    <source>
        <dbReference type="Proteomes" id="UP000579523"/>
    </source>
</evidence>
<dbReference type="AlphaFoldDB" id="A0A7W7M203"/>
<accession>A0A7W7M203</accession>